<accession>A0A1M5RC33</accession>
<evidence type="ECO:0000313" key="3">
    <source>
        <dbReference type="Proteomes" id="UP000184221"/>
    </source>
</evidence>
<keyword evidence="1" id="KW-1133">Transmembrane helix</keyword>
<sequence length="188" mass="20795">MRRTIRKQTQADFNDRIRRLDPKFAKAKPTQRMDVKPWEVEKKRRETSESPIMMTGLGCALVLSALYGLQNPDTVRDLLLQSGWPGEFLTYAMNGLTIMAFGLVFFFLGNMFRIFNPRATGRRNAAGLVVGAIAGVVLFNSPGSYVDSAYAAIGVESIGEIFAFAQQRGTELASVDWSSVKMVSSDGK</sequence>
<keyword evidence="1" id="KW-0812">Transmembrane</keyword>
<reference evidence="2 3" key="1">
    <citation type="submission" date="2016-11" db="EMBL/GenBank/DDBJ databases">
        <authorList>
            <person name="Jaros S."/>
            <person name="Januszkiewicz K."/>
            <person name="Wedrychowicz H."/>
        </authorList>
    </citation>
    <scope>NUCLEOTIDE SEQUENCE [LARGE SCALE GENOMIC DNA]</scope>
    <source>
        <strain evidence="2 3">DSM 29431</strain>
    </source>
</reference>
<proteinExistence type="predicted"/>
<feature type="transmembrane region" description="Helical" evidence="1">
    <location>
        <begin position="89"/>
        <end position="112"/>
    </location>
</feature>
<keyword evidence="3" id="KW-1185">Reference proteome</keyword>
<dbReference type="EMBL" id="FQXC01000002">
    <property type="protein sequence ID" value="SHH23904.1"/>
    <property type="molecule type" value="Genomic_DNA"/>
</dbReference>
<dbReference type="Proteomes" id="UP000184221">
    <property type="component" value="Unassembled WGS sequence"/>
</dbReference>
<name>A0A1M5RC33_9RHOB</name>
<feature type="transmembrane region" description="Helical" evidence="1">
    <location>
        <begin position="124"/>
        <end position="141"/>
    </location>
</feature>
<dbReference type="RefSeq" id="WP_072777061.1">
    <property type="nucleotide sequence ID" value="NZ_FQXC01000002.1"/>
</dbReference>
<dbReference type="AlphaFoldDB" id="A0A1M5RC33"/>
<protein>
    <submittedName>
        <fullName evidence="2">Uncharacterized protein</fullName>
    </submittedName>
</protein>
<organism evidence="2 3">
    <name type="scientific">Marivita hallyeonensis</name>
    <dbReference type="NCBI Taxonomy" id="996342"/>
    <lineage>
        <taxon>Bacteria</taxon>
        <taxon>Pseudomonadati</taxon>
        <taxon>Pseudomonadota</taxon>
        <taxon>Alphaproteobacteria</taxon>
        <taxon>Rhodobacterales</taxon>
        <taxon>Roseobacteraceae</taxon>
        <taxon>Marivita</taxon>
    </lineage>
</organism>
<feature type="transmembrane region" description="Helical" evidence="1">
    <location>
        <begin position="52"/>
        <end position="69"/>
    </location>
</feature>
<gene>
    <name evidence="2" type="ORF">SAMN05443551_1701</name>
</gene>
<evidence type="ECO:0000256" key="1">
    <source>
        <dbReference type="SAM" id="Phobius"/>
    </source>
</evidence>
<dbReference type="STRING" id="996342.SAMN05443551_1701"/>
<evidence type="ECO:0000313" key="2">
    <source>
        <dbReference type="EMBL" id="SHH23904.1"/>
    </source>
</evidence>
<keyword evidence="1" id="KW-0472">Membrane</keyword>